<dbReference type="Gene3D" id="1.25.10.20">
    <property type="entry name" value="Vitellinogen, superhelical"/>
    <property type="match status" value="1"/>
</dbReference>
<feature type="signal peptide" evidence="3">
    <location>
        <begin position="1"/>
        <end position="20"/>
    </location>
</feature>
<evidence type="ECO:0000256" key="1">
    <source>
        <dbReference type="ARBA" id="ARBA00022729"/>
    </source>
</evidence>
<dbReference type="RefSeq" id="XP_018330637.1">
    <property type="nucleotide sequence ID" value="XM_018475135.1"/>
</dbReference>
<dbReference type="InParanoid" id="A0A1W4XCW0"/>
<keyword evidence="1 3" id="KW-0732">Signal</keyword>
<proteinExistence type="predicted"/>
<evidence type="ECO:0000313" key="6">
    <source>
        <dbReference type="RefSeq" id="XP_018330637.1"/>
    </source>
</evidence>
<dbReference type="Gene3D" id="2.30.230.10">
    <property type="entry name" value="Lipovitellin, beta-sheet shell regions, chain A"/>
    <property type="match status" value="1"/>
</dbReference>
<dbReference type="InterPro" id="IPR015819">
    <property type="entry name" value="Lipid_transp_b-sht_shell"/>
</dbReference>
<dbReference type="FunCoup" id="A0A1W4XCW0">
    <property type="interactions" value="68"/>
</dbReference>
<comment type="caution">
    <text evidence="2">Lacks conserved residue(s) required for the propagation of feature annotation.</text>
</comment>
<name>A0A1W4XCW0_AGRPL</name>
<feature type="domain" description="Vitellogenin" evidence="4">
    <location>
        <begin position="24"/>
        <end position="714"/>
    </location>
</feature>
<evidence type="ECO:0000256" key="2">
    <source>
        <dbReference type="PROSITE-ProRule" id="PRU00557"/>
    </source>
</evidence>
<sequence>MAKLRVSLSLVLSALALCNAFTIFVPKNNELVYNYSAIVQSGTEIPTSFSSDLYLQGKIHIQPIDNGIKVRFSDLKFYMYNGEAYHNYYANTKGQPLPEEMHDLYKPFQINYDSDGVVDTIVTMTGEKDYVKNMKKAVASIFQMDIHKVSFANHHSFTVMEPSIYGVHKMHYNVVPMDSLVVIHKAHSMQTMNHMFPFTLSNVEPEYCEVVPEHPFHHDMHRTYYVKNTDGQRIVQTIHAFGRFESFPFSARSNTQMMFSNQTFNLEQMKPIEKPMEVENGHTDKTIGYTLYTADEEYENMPDIFLGRRQMNVKSLLPTLYTMFEDVIKYLNRNQIIPEVPDVLHGQMINRIVRFMLYLKYADFEEVYSTLIQKTSEHDKQMMEIFQQILPLVGTRASIIFTKDLIEKNKVKEYMAMEMLYKLPFNVKTPNVKILEDTKDMMSWPNSVSYNIRKAAILSFATLFHKVYNLEKQIHYFAYDKKMDHKENTHGKHSMSELEKEMDMQFLEENPMYVNIIKEMAEKMEKSSDIQMRTVMMGALYNTKLNYALNYLKPLIKDEKNLFTGSMKIYPVLATIYGEVVQNRETVFSLYWPVFTDRTLPVDIRMAAYFAIMETHPPMSLMFNIYWFMQSETNHQLYKFHYDYIKAMSLTTDACHYIQKEHAAAILKYTKPPSYNGFEGFYKMNYFDKKYNFGEDYEMMYVSSEDIHTMVFSYKTEVMNNLYNPLTFMIRVHGLEDPDIKKLFLEHKSTEYLLNPEMAFKMLSKGIKSNSNLKIELAVLRHTQIIHMAMVDGNNLNDLSWMIQLWFQDSIIKKFIDINYEYYRVTLLPNDIGFPAKIETYVPSVKYSTINITKARNEMNVNNYYKHWSHSWNEMTFYNPFGDVWQGVTRLHSMDLAYPIYIDADVTTKSIRINFKRYNDDNRDTIGIRSHAMTMVYVKDDFKHGILEKSCEFCQPWVEVTKVTKKNYTIVDHECNNFGYRTQMLSFDNEIGNPTLKDLKDYLFRTDNKHFMTIFGHMFLSHSHLRSFYSFHPMPLTNGYIMRAIPSKIAPVSDAELNLRYEREVAHDTMVTLPGVKMTLHGSYVVKSVEGAPIKSLVVDSRIDMKPGHKINSYKMQVSYQDPEVGTKIFSVDGSRKYIDDRDTGRMTVAVKHSPDTESTKDDVILDVMMEGKKSEEHLATVEEYGECIPYMLTYPKSYFPNYYMECASQIDAVTDYMYTIKHQNVPEFVNDTLTKALEMSFSIFKFNGEIKKDYVDQNTVKVHVDYPIHGEYVTGQVEEIDSYPLFDYFLDHRQPHDAMLQPQHSLLEVPFSMVTYFGLRPSNLRLSRLYKMMYAIGAVRSCHIYHNSVKINENMTVNHDLTQDWTLYGEHTEIGPKQSFYAKNVGDKIALKVVQGSKTIEVYPAGDNGEHFKVVIDGKVMDSKQIHFSEDSFAVSVQPDFVDILNYEVGINFIYTDHFVHIDIPNHSGPTKGVCFTDKM</sequence>
<dbReference type="PANTHER" id="PTHR23345:SF33">
    <property type="entry name" value="CROSSVEINLESS D"/>
    <property type="match status" value="1"/>
</dbReference>
<accession>A0A1W4XCW0</accession>
<dbReference type="InterPro" id="IPR011030">
    <property type="entry name" value="Lipovitellin_superhlx_dom"/>
</dbReference>
<feature type="chain" id="PRO_5010690768" evidence="3">
    <location>
        <begin position="21"/>
        <end position="1481"/>
    </location>
</feature>
<dbReference type="GO" id="GO:0005319">
    <property type="term" value="F:lipid transporter activity"/>
    <property type="evidence" value="ECO:0007669"/>
    <property type="project" value="InterPro"/>
</dbReference>
<evidence type="ECO:0000259" key="4">
    <source>
        <dbReference type="PROSITE" id="PS51211"/>
    </source>
</evidence>
<keyword evidence="5" id="KW-1185">Reference proteome</keyword>
<dbReference type="InterPro" id="IPR050733">
    <property type="entry name" value="Vitellogenin/Apolipophorin"/>
</dbReference>
<dbReference type="InterPro" id="IPR001747">
    <property type="entry name" value="Vitellogenin_N"/>
</dbReference>
<dbReference type="OrthoDB" id="5956066at2759"/>
<dbReference type="KEGG" id="apln:108740701"/>
<dbReference type="GeneID" id="108740701"/>
<evidence type="ECO:0000256" key="3">
    <source>
        <dbReference type="SAM" id="SignalP"/>
    </source>
</evidence>
<dbReference type="SMART" id="SM00638">
    <property type="entry name" value="LPD_N"/>
    <property type="match status" value="1"/>
</dbReference>
<dbReference type="Pfam" id="PF01347">
    <property type="entry name" value="Vitellogenin_N"/>
    <property type="match status" value="1"/>
</dbReference>
<gene>
    <name evidence="6" type="primary">LOC108740701</name>
</gene>
<dbReference type="SUPFAM" id="SSF56968">
    <property type="entry name" value="Lipovitellin-phosvitin complex, beta-sheet shell regions"/>
    <property type="match status" value="1"/>
</dbReference>
<dbReference type="SUPFAM" id="SSF48431">
    <property type="entry name" value="Lipovitellin-phosvitin complex, superhelical domain"/>
    <property type="match status" value="1"/>
</dbReference>
<reference evidence="6" key="1">
    <citation type="submission" date="2025-08" db="UniProtKB">
        <authorList>
            <consortium name="RefSeq"/>
        </authorList>
    </citation>
    <scope>IDENTIFICATION</scope>
    <source>
        <tissue evidence="6">Entire body</tissue>
    </source>
</reference>
<dbReference type="Proteomes" id="UP000192223">
    <property type="component" value="Unplaced"/>
</dbReference>
<protein>
    <submittedName>
        <fullName evidence="6">Uncharacterized protein LOC108740701</fullName>
    </submittedName>
</protein>
<dbReference type="PROSITE" id="PS51211">
    <property type="entry name" value="VITELLOGENIN"/>
    <property type="match status" value="1"/>
</dbReference>
<dbReference type="STRING" id="224129.A0A1W4XCW0"/>
<organism evidence="5 6">
    <name type="scientific">Agrilus planipennis</name>
    <name type="common">Emerald ash borer</name>
    <name type="synonym">Agrilus marcopoli</name>
    <dbReference type="NCBI Taxonomy" id="224129"/>
    <lineage>
        <taxon>Eukaryota</taxon>
        <taxon>Metazoa</taxon>
        <taxon>Ecdysozoa</taxon>
        <taxon>Arthropoda</taxon>
        <taxon>Hexapoda</taxon>
        <taxon>Insecta</taxon>
        <taxon>Pterygota</taxon>
        <taxon>Neoptera</taxon>
        <taxon>Endopterygota</taxon>
        <taxon>Coleoptera</taxon>
        <taxon>Polyphaga</taxon>
        <taxon>Elateriformia</taxon>
        <taxon>Buprestoidea</taxon>
        <taxon>Buprestidae</taxon>
        <taxon>Agrilinae</taxon>
        <taxon>Agrilus</taxon>
    </lineage>
</organism>
<evidence type="ECO:0000313" key="5">
    <source>
        <dbReference type="Proteomes" id="UP000192223"/>
    </source>
</evidence>
<dbReference type="InterPro" id="IPR015816">
    <property type="entry name" value="Vitellinogen_b-sht_N"/>
</dbReference>
<dbReference type="PANTHER" id="PTHR23345">
    <property type="entry name" value="VITELLOGENIN-RELATED"/>
    <property type="match status" value="1"/>
</dbReference>